<gene>
    <name evidence="2" type="ORF">P154DRAFT_385144</name>
</gene>
<feature type="domain" description="Heterokaryon incompatibility" evidence="1">
    <location>
        <begin position="18"/>
        <end position="145"/>
    </location>
</feature>
<dbReference type="InterPro" id="IPR010730">
    <property type="entry name" value="HET"/>
</dbReference>
<dbReference type="OrthoDB" id="2958217at2759"/>
<evidence type="ECO:0000259" key="1">
    <source>
        <dbReference type="Pfam" id="PF06985"/>
    </source>
</evidence>
<evidence type="ECO:0000313" key="2">
    <source>
        <dbReference type="EMBL" id="KAF1992819.1"/>
    </source>
</evidence>
<evidence type="ECO:0000313" key="3">
    <source>
        <dbReference type="Proteomes" id="UP000799779"/>
    </source>
</evidence>
<keyword evidence="3" id="KW-1185">Reference proteome</keyword>
<protein>
    <recommendedName>
        <fullName evidence="1">Heterokaryon incompatibility domain-containing protein</fullName>
    </recommendedName>
</protein>
<proteinExistence type="predicted"/>
<feature type="non-terminal residue" evidence="2">
    <location>
        <position position="171"/>
    </location>
</feature>
<dbReference type="Pfam" id="PF06985">
    <property type="entry name" value="HET"/>
    <property type="match status" value="1"/>
</dbReference>
<organism evidence="2 3">
    <name type="scientific">Amniculicola lignicola CBS 123094</name>
    <dbReference type="NCBI Taxonomy" id="1392246"/>
    <lineage>
        <taxon>Eukaryota</taxon>
        <taxon>Fungi</taxon>
        <taxon>Dikarya</taxon>
        <taxon>Ascomycota</taxon>
        <taxon>Pezizomycotina</taxon>
        <taxon>Dothideomycetes</taxon>
        <taxon>Pleosporomycetidae</taxon>
        <taxon>Pleosporales</taxon>
        <taxon>Amniculicolaceae</taxon>
        <taxon>Amniculicola</taxon>
    </lineage>
</organism>
<name>A0A6A5VVW0_9PLEO</name>
<dbReference type="PANTHER" id="PTHR33112:SF8">
    <property type="entry name" value="HETEROKARYON INCOMPATIBILITY DOMAIN-CONTAINING PROTEIN"/>
    <property type="match status" value="1"/>
</dbReference>
<dbReference type="EMBL" id="ML977774">
    <property type="protein sequence ID" value="KAF1992819.1"/>
    <property type="molecule type" value="Genomic_DNA"/>
</dbReference>
<dbReference type="AlphaFoldDB" id="A0A6A5VVW0"/>
<sequence>YRLTKETLGNSMDGLDMNSTPQTIKDATTVTRAMSLPYLWVDALCILQDSDEDKATEVSLMSSRYLYSVITIAAGCSDSVISGFLHNNTRRENKTCCLDLANKYTILYKVAENTLGTISLECLRCYNQYHEDEEPIDKRAWALQEQLIPCHLLLYVSHNPQWRCHNGTRNL</sequence>
<dbReference type="PANTHER" id="PTHR33112">
    <property type="entry name" value="DOMAIN PROTEIN, PUTATIVE-RELATED"/>
    <property type="match status" value="1"/>
</dbReference>
<accession>A0A6A5VVW0</accession>
<reference evidence="2" key="1">
    <citation type="journal article" date="2020" name="Stud. Mycol.">
        <title>101 Dothideomycetes genomes: a test case for predicting lifestyles and emergence of pathogens.</title>
        <authorList>
            <person name="Haridas S."/>
            <person name="Albert R."/>
            <person name="Binder M."/>
            <person name="Bloem J."/>
            <person name="Labutti K."/>
            <person name="Salamov A."/>
            <person name="Andreopoulos B."/>
            <person name="Baker S."/>
            <person name="Barry K."/>
            <person name="Bills G."/>
            <person name="Bluhm B."/>
            <person name="Cannon C."/>
            <person name="Castanera R."/>
            <person name="Culley D."/>
            <person name="Daum C."/>
            <person name="Ezra D."/>
            <person name="Gonzalez J."/>
            <person name="Henrissat B."/>
            <person name="Kuo A."/>
            <person name="Liang C."/>
            <person name="Lipzen A."/>
            <person name="Lutzoni F."/>
            <person name="Magnuson J."/>
            <person name="Mondo S."/>
            <person name="Nolan M."/>
            <person name="Ohm R."/>
            <person name="Pangilinan J."/>
            <person name="Park H.-J."/>
            <person name="Ramirez L."/>
            <person name="Alfaro M."/>
            <person name="Sun H."/>
            <person name="Tritt A."/>
            <person name="Yoshinaga Y."/>
            <person name="Zwiers L.-H."/>
            <person name="Turgeon B."/>
            <person name="Goodwin S."/>
            <person name="Spatafora J."/>
            <person name="Crous P."/>
            <person name="Grigoriev I."/>
        </authorList>
    </citation>
    <scope>NUCLEOTIDE SEQUENCE</scope>
    <source>
        <strain evidence="2">CBS 123094</strain>
    </source>
</reference>
<feature type="non-terminal residue" evidence="2">
    <location>
        <position position="1"/>
    </location>
</feature>
<dbReference type="Proteomes" id="UP000799779">
    <property type="component" value="Unassembled WGS sequence"/>
</dbReference>